<dbReference type="PANTHER" id="PTHR43540">
    <property type="entry name" value="PEROXYUREIDOACRYLATE/UREIDOACRYLATE AMIDOHYDROLASE-RELATED"/>
    <property type="match status" value="1"/>
</dbReference>
<dbReference type="GO" id="GO:0016787">
    <property type="term" value="F:hydrolase activity"/>
    <property type="evidence" value="ECO:0007669"/>
    <property type="project" value="UniProtKB-KW"/>
</dbReference>
<name>A0A1C3V138_9HYPH</name>
<dbReference type="InterPro" id="IPR036380">
    <property type="entry name" value="Isochorismatase-like_sf"/>
</dbReference>
<gene>
    <name evidence="3" type="ORF">GA0061102_1007141</name>
</gene>
<dbReference type="EMBL" id="FMAH01000007">
    <property type="protein sequence ID" value="SCB21297.1"/>
    <property type="molecule type" value="Genomic_DNA"/>
</dbReference>
<dbReference type="PANTHER" id="PTHR43540:SF1">
    <property type="entry name" value="ISOCHORISMATASE HYDROLASE"/>
    <property type="match status" value="1"/>
</dbReference>
<protein>
    <submittedName>
        <fullName evidence="3">Nicotinamidase-related amidase</fullName>
    </submittedName>
</protein>
<keyword evidence="1" id="KW-0378">Hydrolase</keyword>
<dbReference type="Gene3D" id="3.40.50.850">
    <property type="entry name" value="Isochorismatase-like"/>
    <property type="match status" value="1"/>
</dbReference>
<dbReference type="SUPFAM" id="SSF52499">
    <property type="entry name" value="Isochorismatase-like hydrolases"/>
    <property type="match status" value="1"/>
</dbReference>
<evidence type="ECO:0000256" key="1">
    <source>
        <dbReference type="ARBA" id="ARBA00022801"/>
    </source>
</evidence>
<evidence type="ECO:0000259" key="2">
    <source>
        <dbReference type="Pfam" id="PF00857"/>
    </source>
</evidence>
<dbReference type="Pfam" id="PF00857">
    <property type="entry name" value="Isochorismatase"/>
    <property type="match status" value="1"/>
</dbReference>
<dbReference type="CDD" id="cd00431">
    <property type="entry name" value="cysteine_hydrolases"/>
    <property type="match status" value="1"/>
</dbReference>
<sequence>MAMIEVQYGKDVLRRDSAYEPGMTSVLFVDMQRIWCEPNLDPTHPQDAASYYHRRLRDTVVPNQVRILNAARKAGCNVLHTIIESLTLDGRDRSLDHKLSDMHVPKGSPEGQVIDALKPIDNEIILPKTSSGVFNSTNIDYVLRNLYTRYLIIAGVVTDQCVDMAVRDAADRGYLVTVVEDACATYSQERHEAALRAYSGYCWTTNTETVVRRLTALGQA</sequence>
<organism evidence="3 4">
    <name type="scientific">Rhizobium miluonense</name>
    <dbReference type="NCBI Taxonomy" id="411945"/>
    <lineage>
        <taxon>Bacteria</taxon>
        <taxon>Pseudomonadati</taxon>
        <taxon>Pseudomonadota</taxon>
        <taxon>Alphaproteobacteria</taxon>
        <taxon>Hyphomicrobiales</taxon>
        <taxon>Rhizobiaceae</taxon>
        <taxon>Rhizobium/Agrobacterium group</taxon>
        <taxon>Rhizobium</taxon>
    </lineage>
</organism>
<reference evidence="4" key="1">
    <citation type="submission" date="2016-08" db="EMBL/GenBank/DDBJ databases">
        <authorList>
            <person name="Varghese N."/>
            <person name="Submissions Spin"/>
        </authorList>
    </citation>
    <scope>NUCLEOTIDE SEQUENCE [LARGE SCALE GENOMIC DNA]</scope>
    <source>
        <strain evidence="4">HAMBI 2971</strain>
    </source>
</reference>
<dbReference type="InterPro" id="IPR050272">
    <property type="entry name" value="Isochorismatase-like_hydrls"/>
</dbReference>
<dbReference type="Proteomes" id="UP000199435">
    <property type="component" value="Unassembled WGS sequence"/>
</dbReference>
<dbReference type="OrthoDB" id="9807387at2"/>
<dbReference type="InterPro" id="IPR000868">
    <property type="entry name" value="Isochorismatase-like_dom"/>
</dbReference>
<accession>A0A1C3V138</accession>
<feature type="domain" description="Isochorismatase-like" evidence="2">
    <location>
        <begin position="26"/>
        <end position="205"/>
    </location>
</feature>
<dbReference type="STRING" id="411945.GA0061102_1007141"/>
<keyword evidence="4" id="KW-1185">Reference proteome</keyword>
<dbReference type="RefSeq" id="WP_092846271.1">
    <property type="nucleotide sequence ID" value="NZ_FMAH01000007.1"/>
</dbReference>
<evidence type="ECO:0000313" key="3">
    <source>
        <dbReference type="EMBL" id="SCB21297.1"/>
    </source>
</evidence>
<dbReference type="AlphaFoldDB" id="A0A1C3V138"/>
<evidence type="ECO:0000313" key="4">
    <source>
        <dbReference type="Proteomes" id="UP000199435"/>
    </source>
</evidence>
<proteinExistence type="predicted"/>